<keyword evidence="2" id="KW-0489">Methyltransferase</keyword>
<dbReference type="STRING" id="472181.SAMN05216271_2051"/>
<dbReference type="AlphaFoldDB" id="A0A1H1SNU6"/>
<dbReference type="RefSeq" id="WP_157719345.1">
    <property type="nucleotide sequence ID" value="NZ_LT629763.1"/>
</dbReference>
<dbReference type="GO" id="GO:0008168">
    <property type="term" value="F:methyltransferase activity"/>
    <property type="evidence" value="ECO:0007669"/>
    <property type="project" value="UniProtKB-KW"/>
</dbReference>
<dbReference type="EMBL" id="LT629763">
    <property type="protein sequence ID" value="SDS49635.1"/>
    <property type="molecule type" value="Genomic_DNA"/>
</dbReference>
<feature type="compositionally biased region" description="Low complexity" evidence="1">
    <location>
        <begin position="53"/>
        <end position="62"/>
    </location>
</feature>
<evidence type="ECO:0000256" key="1">
    <source>
        <dbReference type="SAM" id="MobiDB-lite"/>
    </source>
</evidence>
<protein>
    <submittedName>
        <fullName evidence="2">Uroporphyrin-3 C-methyltransferase</fullName>
    </submittedName>
</protein>
<proteinExistence type="predicted"/>
<evidence type="ECO:0000313" key="2">
    <source>
        <dbReference type="EMBL" id="SDS49635.1"/>
    </source>
</evidence>
<dbReference type="OrthoDB" id="5739852at2"/>
<organism evidence="2 3">
    <name type="scientific">Halopseudomonas sabulinigri</name>
    <dbReference type="NCBI Taxonomy" id="472181"/>
    <lineage>
        <taxon>Bacteria</taxon>
        <taxon>Pseudomonadati</taxon>
        <taxon>Pseudomonadota</taxon>
        <taxon>Gammaproteobacteria</taxon>
        <taxon>Pseudomonadales</taxon>
        <taxon>Pseudomonadaceae</taxon>
        <taxon>Halopseudomonas</taxon>
    </lineage>
</organism>
<feature type="region of interest" description="Disordered" evidence="1">
    <location>
        <begin position="1"/>
        <end position="76"/>
    </location>
</feature>
<accession>A0A1H1SNU6</accession>
<sequence length="418" mass="46660">MEPIEPNKNTDKSSPQETLATTPASASATDKPSPSANAASSPAGDGKANADAKPTPSAKTTKPTPPPRQPVGPKAGGGGRGLVWLALLIAVVALAFSGWQWQQRQAQAEQQQAQLKQLVDQLQAGGEQRQQQLNDRLEGVPQGADWQSMQRLVAEMQRSQQAIGERLDILQGDGREDWKLAEAQYLLRLASLRLLAVQDVSAARELLTTVDGILKSMPDSGLYGVREQLAQYQAELEALPELDRPGVFLRLAALRDQVERLVLLPVPEFDPDEVTTEEEYEDRLQRRDRWDRVLMRLERYVRVDFQRGKVITPLLDEAEMQRVQRTLQLTLEQAQWAALRGEEQVYQASLQRAEKMLQQYFELKNPKVQGMQKQLQALHDEAVSLNPPELAPLQQSLSTYIQNRRSSSAAKQPEAADE</sequence>
<dbReference type="InterPro" id="IPR007470">
    <property type="entry name" value="HemX"/>
</dbReference>
<keyword evidence="2" id="KW-0808">Transferase</keyword>
<dbReference type="Proteomes" id="UP000243413">
    <property type="component" value="Chromosome I"/>
</dbReference>
<dbReference type="Pfam" id="PF04375">
    <property type="entry name" value="HemX"/>
    <property type="match status" value="1"/>
</dbReference>
<feature type="compositionally biased region" description="Low complexity" evidence="1">
    <location>
        <begin position="18"/>
        <end position="43"/>
    </location>
</feature>
<reference evidence="3" key="1">
    <citation type="submission" date="2016-10" db="EMBL/GenBank/DDBJ databases">
        <authorList>
            <person name="Varghese N."/>
            <person name="Submissions S."/>
        </authorList>
    </citation>
    <scope>NUCLEOTIDE SEQUENCE [LARGE SCALE GENOMIC DNA]</scope>
    <source>
        <strain evidence="3">JCM 14963</strain>
    </source>
</reference>
<gene>
    <name evidence="2" type="ORF">SAMN05216271_2051</name>
</gene>
<dbReference type="GO" id="GO:0032259">
    <property type="term" value="P:methylation"/>
    <property type="evidence" value="ECO:0007669"/>
    <property type="project" value="UniProtKB-KW"/>
</dbReference>
<name>A0A1H1SNU6_9GAMM</name>
<dbReference type="PANTHER" id="PTHR38043">
    <property type="entry name" value="PROTEIN HEMX"/>
    <property type="match status" value="1"/>
</dbReference>
<dbReference type="PANTHER" id="PTHR38043:SF1">
    <property type="entry name" value="PROTEIN HEMX"/>
    <property type="match status" value="1"/>
</dbReference>
<evidence type="ECO:0000313" key="3">
    <source>
        <dbReference type="Proteomes" id="UP000243413"/>
    </source>
</evidence>